<feature type="compositionally biased region" description="Polar residues" evidence="2">
    <location>
        <begin position="22"/>
        <end position="33"/>
    </location>
</feature>
<name>A0A7H9HPF6_9SACH</name>
<evidence type="ECO:0000256" key="1">
    <source>
        <dbReference type="SAM" id="Coils"/>
    </source>
</evidence>
<feature type="coiled-coil region" evidence="1">
    <location>
        <begin position="96"/>
        <end position="130"/>
    </location>
</feature>
<gene>
    <name evidence="3" type="ORF">HG537_0B04990</name>
</gene>
<dbReference type="Proteomes" id="UP000510647">
    <property type="component" value="Chromosome 2"/>
</dbReference>
<dbReference type="OrthoDB" id="4034212at2759"/>
<organism evidence="3 4">
    <name type="scientific">Torulaspora globosa</name>
    <dbReference type="NCBI Taxonomy" id="48254"/>
    <lineage>
        <taxon>Eukaryota</taxon>
        <taxon>Fungi</taxon>
        <taxon>Dikarya</taxon>
        <taxon>Ascomycota</taxon>
        <taxon>Saccharomycotina</taxon>
        <taxon>Saccharomycetes</taxon>
        <taxon>Saccharomycetales</taxon>
        <taxon>Saccharomycetaceae</taxon>
        <taxon>Torulaspora</taxon>
    </lineage>
</organism>
<accession>A0A7H9HPF6</accession>
<keyword evidence="4" id="KW-1185">Reference proteome</keyword>
<dbReference type="EMBL" id="CP059268">
    <property type="protein sequence ID" value="QLQ79151.1"/>
    <property type="molecule type" value="Genomic_DNA"/>
</dbReference>
<dbReference type="AlphaFoldDB" id="A0A7H9HPF6"/>
<keyword evidence="1" id="KW-0175">Coiled coil</keyword>
<proteinExistence type="predicted"/>
<evidence type="ECO:0000313" key="4">
    <source>
        <dbReference type="Proteomes" id="UP000510647"/>
    </source>
</evidence>
<evidence type="ECO:0000256" key="2">
    <source>
        <dbReference type="SAM" id="MobiDB-lite"/>
    </source>
</evidence>
<reference evidence="3 4" key="1">
    <citation type="submission" date="2020-06" db="EMBL/GenBank/DDBJ databases">
        <title>The yeast mating-type switching endonuclease HO is a domesticated member of an unorthodox homing genetic element family.</title>
        <authorList>
            <person name="Coughlan A.Y."/>
            <person name="Lombardi L."/>
            <person name="Braun-Galleani S."/>
            <person name="Martos A.R."/>
            <person name="Galeote V."/>
            <person name="Bigey F."/>
            <person name="Dequin S."/>
            <person name="Byrne K.P."/>
            <person name="Wolfe K.H."/>
        </authorList>
    </citation>
    <scope>NUCLEOTIDE SEQUENCE [LARGE SCALE GENOMIC DNA]</scope>
    <source>
        <strain evidence="3 4">CBS2947</strain>
    </source>
</reference>
<protein>
    <submittedName>
        <fullName evidence="3">Uncharacterized protein</fullName>
    </submittedName>
</protein>
<sequence>METLVEIQKPVASQQVPVPVSTLNSSMQGMSKTRSWDGRNGNETSGLQMEPFLGRILSKLQSNLTTRIEERIKDKDGVSVESIVNQQLVQFRKDLAVYEQRKIREYTSRLEQANKENRKLSHQIVRLRERWDSLVESAKQRRIRQQEE</sequence>
<feature type="region of interest" description="Disordered" evidence="2">
    <location>
        <begin position="22"/>
        <end position="48"/>
    </location>
</feature>
<evidence type="ECO:0000313" key="3">
    <source>
        <dbReference type="EMBL" id="QLQ79151.1"/>
    </source>
</evidence>